<dbReference type="InterPro" id="IPR003115">
    <property type="entry name" value="ParB_N"/>
</dbReference>
<dbReference type="RefSeq" id="WP_198874621.1">
    <property type="nucleotide sequence ID" value="NZ_JAEKMH010000001.1"/>
</dbReference>
<proteinExistence type="predicted"/>
<organism evidence="2 3">
    <name type="scientific">Devosia sediminis</name>
    <dbReference type="NCBI Taxonomy" id="2798801"/>
    <lineage>
        <taxon>Bacteria</taxon>
        <taxon>Pseudomonadati</taxon>
        <taxon>Pseudomonadota</taxon>
        <taxon>Alphaproteobacteria</taxon>
        <taxon>Hyphomicrobiales</taxon>
        <taxon>Devosiaceae</taxon>
        <taxon>Devosia</taxon>
    </lineage>
</organism>
<dbReference type="SUPFAM" id="SSF110849">
    <property type="entry name" value="ParB/Sulfiredoxin"/>
    <property type="match status" value="1"/>
</dbReference>
<dbReference type="Proteomes" id="UP000602124">
    <property type="component" value="Unassembled WGS sequence"/>
</dbReference>
<protein>
    <recommendedName>
        <fullName evidence="1">ParB-like N-terminal domain-containing protein</fullName>
    </recommendedName>
</protein>
<dbReference type="Pfam" id="PF02195">
    <property type="entry name" value="ParB_N"/>
    <property type="match status" value="1"/>
</dbReference>
<evidence type="ECO:0000313" key="2">
    <source>
        <dbReference type="EMBL" id="MBJ3783381.1"/>
    </source>
</evidence>
<comment type="caution">
    <text evidence="2">The sequence shown here is derived from an EMBL/GenBank/DDBJ whole genome shotgun (WGS) entry which is preliminary data.</text>
</comment>
<name>A0A934IQL3_9HYPH</name>
<evidence type="ECO:0000259" key="1">
    <source>
        <dbReference type="Pfam" id="PF02195"/>
    </source>
</evidence>
<gene>
    <name evidence="2" type="ORF">JEQ47_01495</name>
</gene>
<dbReference type="InterPro" id="IPR036086">
    <property type="entry name" value="ParB/Sulfiredoxin_sf"/>
</dbReference>
<sequence length="293" mass="32577">MTIELTTGAERPGEDIRDIALSLIDVPEGRRALDPDWVATLAAEFKIAPQRTAIDLLQVGERYQLVTGGHRFAAKVLAEHVSIRAVIWQARDFAHHAQIKLVEIAENFMRRELSVLDRAFDVAAWRDVYETVQGAVKRGGDRRSKSKLQLATLIDDDTLRMVSEQFATTFTVEAQRALGLSRDAVFRLLKIARIGEGNRQRISLLPIANNQSELLALQGHPAPRQSAIIDRLLDGAASVADAIAIIDDKPPMPVMAKWEKVSETFSRLPASDQANFFSLHEDAILQWVASRKG</sequence>
<dbReference type="AlphaFoldDB" id="A0A934IQL3"/>
<keyword evidence="3" id="KW-1185">Reference proteome</keyword>
<reference evidence="2" key="1">
    <citation type="submission" date="2020-12" db="EMBL/GenBank/DDBJ databases">
        <title>Devosia sp. MSA67 isolated from Mo River.</title>
        <authorList>
            <person name="Ma F."/>
            <person name="Zi Z."/>
        </authorList>
    </citation>
    <scope>NUCLEOTIDE SEQUENCE</scope>
    <source>
        <strain evidence="2">MSA67</strain>
    </source>
</reference>
<evidence type="ECO:0000313" key="3">
    <source>
        <dbReference type="Proteomes" id="UP000602124"/>
    </source>
</evidence>
<accession>A0A934IQL3</accession>
<feature type="domain" description="ParB-like N-terminal" evidence="1">
    <location>
        <begin position="15"/>
        <end position="102"/>
    </location>
</feature>
<dbReference type="EMBL" id="JAEKMH010000001">
    <property type="protein sequence ID" value="MBJ3783381.1"/>
    <property type="molecule type" value="Genomic_DNA"/>
</dbReference>